<dbReference type="GO" id="GO:1900753">
    <property type="term" value="P:doxorubicin transport"/>
    <property type="evidence" value="ECO:0007669"/>
    <property type="project" value="InterPro"/>
</dbReference>
<protein>
    <submittedName>
        <fullName evidence="7">Efflux ABC transporter, ATP-binding protein</fullName>
    </submittedName>
</protein>
<evidence type="ECO:0000256" key="3">
    <source>
        <dbReference type="ARBA" id="ARBA00022741"/>
    </source>
</evidence>
<dbReference type="GO" id="GO:0016887">
    <property type="term" value="F:ATP hydrolysis activity"/>
    <property type="evidence" value="ECO:0007669"/>
    <property type="project" value="InterPro"/>
</dbReference>
<reference evidence="8" key="1">
    <citation type="submission" date="2020-07" db="EMBL/GenBank/DDBJ databases">
        <title>Metabolic diversity and evolutionary history of the archaeal phylum ###Micrarchaeota### uncovered from a freshwater lake metagenome.</title>
        <authorList>
            <person name="Kadnikov V.V."/>
            <person name="Savvichev A.S."/>
            <person name="Mardanov A.V."/>
            <person name="Beletsky A.V."/>
            <person name="Chupakov A.V."/>
            <person name="Kokryatskaya N.M."/>
            <person name="Pimenov N.V."/>
            <person name="Ravin N.V."/>
        </authorList>
    </citation>
    <scope>NUCLEOTIDE SEQUENCE [LARGE SCALE GENOMIC DNA]</scope>
</reference>
<dbReference type="InterPro" id="IPR017871">
    <property type="entry name" value="ABC_transporter-like_CS"/>
</dbReference>
<evidence type="ECO:0000256" key="5">
    <source>
        <dbReference type="ARBA" id="ARBA00049985"/>
    </source>
</evidence>
<dbReference type="InterPro" id="IPR003439">
    <property type="entry name" value="ABC_transporter-like_ATP-bd"/>
</dbReference>
<dbReference type="AlphaFoldDB" id="A0A7D5XLK6"/>
<dbReference type="SUPFAM" id="SSF52540">
    <property type="entry name" value="P-loop containing nucleoside triphosphate hydrolases"/>
    <property type="match status" value="1"/>
</dbReference>
<dbReference type="Proteomes" id="UP000510821">
    <property type="component" value="Chromosome"/>
</dbReference>
<dbReference type="GO" id="GO:0005886">
    <property type="term" value="C:plasma membrane"/>
    <property type="evidence" value="ECO:0007669"/>
    <property type="project" value="UniProtKB-SubCell"/>
</dbReference>
<accession>A0A7D5XLK6</accession>
<dbReference type="InterPro" id="IPR005894">
    <property type="entry name" value="DrrA"/>
</dbReference>
<evidence type="ECO:0000256" key="2">
    <source>
        <dbReference type="ARBA" id="ARBA00022448"/>
    </source>
</evidence>
<dbReference type="NCBIfam" id="TIGR01188">
    <property type="entry name" value="drrA"/>
    <property type="match status" value="1"/>
</dbReference>
<evidence type="ECO:0000256" key="1">
    <source>
        <dbReference type="ARBA" id="ARBA00004413"/>
    </source>
</evidence>
<evidence type="ECO:0000313" key="7">
    <source>
        <dbReference type="EMBL" id="QLJ52748.1"/>
    </source>
</evidence>
<evidence type="ECO:0000256" key="4">
    <source>
        <dbReference type="ARBA" id="ARBA00022840"/>
    </source>
</evidence>
<evidence type="ECO:0000259" key="6">
    <source>
        <dbReference type="PROSITE" id="PS50893"/>
    </source>
</evidence>
<keyword evidence="2" id="KW-0813">Transport</keyword>
<feature type="domain" description="ABC transporter" evidence="6">
    <location>
        <begin position="5"/>
        <end position="236"/>
    </location>
</feature>
<dbReference type="InterPro" id="IPR003593">
    <property type="entry name" value="AAA+_ATPase"/>
</dbReference>
<dbReference type="Gene3D" id="3.40.50.300">
    <property type="entry name" value="P-loop containing nucleotide triphosphate hydrolases"/>
    <property type="match status" value="1"/>
</dbReference>
<dbReference type="GO" id="GO:0005524">
    <property type="term" value="F:ATP binding"/>
    <property type="evidence" value="ECO:0007669"/>
    <property type="project" value="UniProtKB-KW"/>
</dbReference>
<gene>
    <name evidence="7" type="ORF">Sv326_0573</name>
</gene>
<dbReference type="Pfam" id="PF00005">
    <property type="entry name" value="ABC_tran"/>
    <property type="match status" value="1"/>
</dbReference>
<proteinExistence type="inferred from homology"/>
<dbReference type="PANTHER" id="PTHR43582">
    <property type="entry name" value="LINEARMYCIN RESISTANCE ATP-BINDING PROTEIN LNRL"/>
    <property type="match status" value="1"/>
</dbReference>
<evidence type="ECO:0000313" key="8">
    <source>
        <dbReference type="Proteomes" id="UP000510821"/>
    </source>
</evidence>
<dbReference type="SMART" id="SM00382">
    <property type="entry name" value="AAA"/>
    <property type="match status" value="1"/>
</dbReference>
<dbReference type="EMBL" id="CP058998">
    <property type="protein sequence ID" value="QLJ52748.1"/>
    <property type="molecule type" value="Genomic_DNA"/>
</dbReference>
<dbReference type="PANTHER" id="PTHR43582:SF2">
    <property type="entry name" value="LINEARMYCIN RESISTANCE ATP-BINDING PROTEIN LNRL"/>
    <property type="match status" value="1"/>
</dbReference>
<dbReference type="KEGG" id="flt:Sv326_0573"/>
<dbReference type="Pfam" id="PF13732">
    <property type="entry name" value="DrrA1-3_C"/>
    <property type="match status" value="1"/>
</dbReference>
<keyword evidence="4 7" id="KW-0067">ATP-binding</keyword>
<dbReference type="PROSITE" id="PS00211">
    <property type="entry name" value="ABC_TRANSPORTER_1"/>
    <property type="match status" value="1"/>
</dbReference>
<sequence>MDFAISVHNVSKKYGTLLALDKVNLKVEEGKLFALLGPNGAGKTTLLRILTTQFEPTSGEAFVLGRNVVTQGEELRELISYVPQEMSVWTDISGYENLLIYSKIYGLSAEERKNAIRDSLQLMDLTEAANRLVSTFSGGMIRKLELACAVMIKPKILFLDEPTIGLDPATRKTIWEKLKALNRESGTNVFFSTHYMDEAELYADEIGIINRGKLIKVASPDELKRSVSSDLVTVESSSEVSRSAASHLRKLRDVSCVESKGNTLEISTRSSEESLGAIVKSLLSDKVVIKRIATHKPSIDDAFLRYAGTKGSAQDTGRLSELKRIRERIRRG</sequence>
<dbReference type="PROSITE" id="PS50893">
    <property type="entry name" value="ABC_TRANSPORTER_2"/>
    <property type="match status" value="1"/>
</dbReference>
<name>A0A7D5XLK6_FERL1</name>
<dbReference type="InterPro" id="IPR025302">
    <property type="entry name" value="DrrA1/2-like_C"/>
</dbReference>
<dbReference type="InterPro" id="IPR027417">
    <property type="entry name" value="P-loop_NTPase"/>
</dbReference>
<comment type="subcellular location">
    <subcellularLocation>
        <location evidence="1">Cell membrane</location>
        <topology evidence="1">Peripheral membrane protein</topology>
        <orientation evidence="1">Cytoplasmic side</orientation>
    </subcellularLocation>
</comment>
<organism evidence="7 8">
    <name type="scientific">Fermentimicrarchaeum limneticum</name>
    <dbReference type="NCBI Taxonomy" id="2795018"/>
    <lineage>
        <taxon>Archaea</taxon>
        <taxon>Candidatus Micrarchaeota</taxon>
        <taxon>Candidatus Fermentimicrarchaeales</taxon>
        <taxon>Candidatus Fermentimicrarchaeaceae</taxon>
        <taxon>Candidatus Fermentimicrarchaeum</taxon>
    </lineage>
</organism>
<dbReference type="GO" id="GO:0043215">
    <property type="term" value="P:daunorubicin transport"/>
    <property type="evidence" value="ECO:0007669"/>
    <property type="project" value="InterPro"/>
</dbReference>
<keyword evidence="3" id="KW-0547">Nucleotide-binding</keyword>
<comment type="similarity">
    <text evidence="5">Belongs to the ABC transporter superfamily. Drug exporter-1 (DrugE1) (TC 3.A.1.105) family.</text>
</comment>